<dbReference type="InterPro" id="IPR005467">
    <property type="entry name" value="His_kinase_dom"/>
</dbReference>
<feature type="transmembrane region" description="Helical" evidence="12">
    <location>
        <begin position="52"/>
        <end position="71"/>
    </location>
</feature>
<evidence type="ECO:0000259" key="14">
    <source>
        <dbReference type="PROSITE" id="PS50110"/>
    </source>
</evidence>
<dbReference type="FunFam" id="1.10.287.130:FF:000002">
    <property type="entry name" value="Two-component osmosensing histidine kinase"/>
    <property type="match status" value="1"/>
</dbReference>
<evidence type="ECO:0000256" key="4">
    <source>
        <dbReference type="ARBA" id="ARBA00022679"/>
    </source>
</evidence>
<name>A0A965ZFD0_9SPHI</name>
<evidence type="ECO:0000256" key="10">
    <source>
        <dbReference type="ARBA" id="ARBA00068150"/>
    </source>
</evidence>
<keyword evidence="5" id="KW-0547">Nucleotide-binding</keyword>
<dbReference type="PROSITE" id="PS50110">
    <property type="entry name" value="RESPONSE_REGULATORY"/>
    <property type="match status" value="2"/>
</dbReference>
<dbReference type="SUPFAM" id="SSF55874">
    <property type="entry name" value="ATPase domain of HSP90 chaperone/DNA topoisomerase II/histidine kinase"/>
    <property type="match status" value="1"/>
</dbReference>
<keyword evidence="8" id="KW-0902">Two-component regulatory system</keyword>
<comment type="subunit">
    <text evidence="9">At low DSF concentrations, interacts with RpfF.</text>
</comment>
<keyword evidence="6" id="KW-0418">Kinase</keyword>
<sequence>MHIAYTDMEFLAQREVLNAETKKRSDRWMDFLLAFYFVIGLLLSGYYGTWNIALMVGCISIVAYYSAKFVLPESDIYQYVLSAVLGIFMAQFIYQMHGMAEMHFFAFIGSALLITYQKWKLQIPIFLVVLLHHATFGYLQNIGVKQVYFRNDLFDLQVFAIHIFLTVFIFFVCGLWAYQLKRNAENQIIQHIQLMRLQKFSVINEERQRAQDALKRYNKHLIHSNQALKFSREAAQKAKYEAEQANKAKSIFLATISHEIRTPLNGMIGIAYLLAETPLIEQQRLFVNSITNCSESLLSVINDIIDLSKIEAGSIEIEQKEFNMHNCIEEVVDMFSAKAAQKGIELTYDIDNDMPNQVIGDKGHLQQVLINLTGNALKFTPQGEVCIKADVLMHNIHGNLELKFAVYDTGIGIPADKVRCLFKAFSQVDSAHNRKYAGAGLGLAICERLVKLMNGNIRVKSEPEVGSVFTFTILAEAGANKVEKQKENNMFEHVGKQVLIVDDNQTNRIILKAQIENWGLEPIIAASGEDALMRLADDPLPDMIITDAQMPGMSGIQFATVVKEQYPNIPIMLLSSIGDEYGPENIGLFTSILSKPVKQYQLGKHLLNALENASRPATSENKVRSLLLPSFAKRHPMEILVADDNKINVLLVVQLLRKLGYEPAVAENGRQAVDYTAKKHFDVVLMDIQMPEMDGLEATKIIRKRNGTQPIVIALTANALHDCEEYIADFMDDYMQKPLQIEILIGLLEKWSPVNRPKRTVV</sequence>
<dbReference type="SMART" id="SM00388">
    <property type="entry name" value="HisKA"/>
    <property type="match status" value="1"/>
</dbReference>
<feature type="modified residue" description="4-aspartylphosphate" evidence="11">
    <location>
        <position position="687"/>
    </location>
</feature>
<dbReference type="InterPro" id="IPR003661">
    <property type="entry name" value="HisK_dim/P_dom"/>
</dbReference>
<evidence type="ECO:0000256" key="7">
    <source>
        <dbReference type="ARBA" id="ARBA00022840"/>
    </source>
</evidence>
<dbReference type="PANTHER" id="PTHR45339">
    <property type="entry name" value="HYBRID SIGNAL TRANSDUCTION HISTIDINE KINASE J"/>
    <property type="match status" value="1"/>
</dbReference>
<keyword evidence="3 11" id="KW-0597">Phosphoprotein</keyword>
<dbReference type="InterPro" id="IPR011006">
    <property type="entry name" value="CheY-like_superfamily"/>
</dbReference>
<proteinExistence type="predicted"/>
<evidence type="ECO:0000256" key="2">
    <source>
        <dbReference type="ARBA" id="ARBA00012438"/>
    </source>
</evidence>
<dbReference type="Gene3D" id="3.40.50.2300">
    <property type="match status" value="2"/>
</dbReference>
<comment type="catalytic activity">
    <reaction evidence="1">
        <text>ATP + protein L-histidine = ADP + protein N-phospho-L-histidine.</text>
        <dbReference type="EC" id="2.7.13.3"/>
    </reaction>
</comment>
<dbReference type="CDD" id="cd00156">
    <property type="entry name" value="REC"/>
    <property type="match status" value="1"/>
</dbReference>
<keyword evidence="16" id="KW-1185">Reference proteome</keyword>
<evidence type="ECO:0000256" key="11">
    <source>
        <dbReference type="PROSITE-ProRule" id="PRU00169"/>
    </source>
</evidence>
<dbReference type="GO" id="GO:0000155">
    <property type="term" value="F:phosphorelay sensor kinase activity"/>
    <property type="evidence" value="ECO:0007669"/>
    <property type="project" value="InterPro"/>
</dbReference>
<dbReference type="CDD" id="cd16922">
    <property type="entry name" value="HATPase_EvgS-ArcB-TorS-like"/>
    <property type="match status" value="1"/>
</dbReference>
<dbReference type="Pfam" id="PF00512">
    <property type="entry name" value="HisKA"/>
    <property type="match status" value="1"/>
</dbReference>
<gene>
    <name evidence="15" type="ORF">GSY63_05130</name>
</gene>
<dbReference type="Proteomes" id="UP000638732">
    <property type="component" value="Unassembled WGS sequence"/>
</dbReference>
<dbReference type="SMART" id="SM00387">
    <property type="entry name" value="HATPase_c"/>
    <property type="match status" value="1"/>
</dbReference>
<keyword evidence="12" id="KW-0812">Transmembrane</keyword>
<comment type="caution">
    <text evidence="15">The sequence shown here is derived from an EMBL/GenBank/DDBJ whole genome shotgun (WGS) entry which is preliminary data.</text>
</comment>
<evidence type="ECO:0000313" key="16">
    <source>
        <dbReference type="Proteomes" id="UP000638732"/>
    </source>
</evidence>
<keyword evidence="12" id="KW-1133">Transmembrane helix</keyword>
<reference evidence="15" key="1">
    <citation type="submission" date="2020-01" db="EMBL/GenBank/DDBJ databases">
        <authorList>
            <person name="Seo Y.L."/>
        </authorList>
    </citation>
    <scope>NUCLEOTIDE SEQUENCE</scope>
    <source>
        <strain evidence="15">R11</strain>
    </source>
</reference>
<dbReference type="InterPro" id="IPR036097">
    <property type="entry name" value="HisK_dim/P_sf"/>
</dbReference>
<feature type="modified residue" description="4-aspartylphosphate" evidence="11">
    <location>
        <position position="547"/>
    </location>
</feature>
<dbReference type="EMBL" id="WWEO01000039">
    <property type="protein sequence ID" value="NCD68731.1"/>
    <property type="molecule type" value="Genomic_DNA"/>
</dbReference>
<dbReference type="CDD" id="cd17546">
    <property type="entry name" value="REC_hyHK_CKI1_RcsC-like"/>
    <property type="match status" value="1"/>
</dbReference>
<accession>A0A965ZFD0</accession>
<dbReference type="GO" id="GO:0005524">
    <property type="term" value="F:ATP binding"/>
    <property type="evidence" value="ECO:0007669"/>
    <property type="project" value="UniProtKB-KW"/>
</dbReference>
<dbReference type="SUPFAM" id="SSF47384">
    <property type="entry name" value="Homodimeric domain of signal transducing histidine kinase"/>
    <property type="match status" value="1"/>
</dbReference>
<dbReference type="RefSeq" id="WP_166584750.1">
    <property type="nucleotide sequence ID" value="NZ_WWEO01000039.1"/>
</dbReference>
<evidence type="ECO:0000313" key="15">
    <source>
        <dbReference type="EMBL" id="NCD68731.1"/>
    </source>
</evidence>
<feature type="transmembrane region" description="Helical" evidence="12">
    <location>
        <begin position="76"/>
        <end position="94"/>
    </location>
</feature>
<dbReference type="Gene3D" id="1.10.287.130">
    <property type="match status" value="1"/>
</dbReference>
<evidence type="ECO:0000256" key="12">
    <source>
        <dbReference type="SAM" id="Phobius"/>
    </source>
</evidence>
<dbReference type="InterPro" id="IPR004358">
    <property type="entry name" value="Sig_transdc_His_kin-like_C"/>
</dbReference>
<evidence type="ECO:0000256" key="5">
    <source>
        <dbReference type="ARBA" id="ARBA00022741"/>
    </source>
</evidence>
<feature type="transmembrane region" description="Helical" evidence="12">
    <location>
        <begin position="28"/>
        <end position="46"/>
    </location>
</feature>
<dbReference type="SMART" id="SM00448">
    <property type="entry name" value="REC"/>
    <property type="match status" value="2"/>
</dbReference>
<evidence type="ECO:0000256" key="6">
    <source>
        <dbReference type="ARBA" id="ARBA00022777"/>
    </source>
</evidence>
<reference evidence="15" key="2">
    <citation type="submission" date="2020-10" db="EMBL/GenBank/DDBJ databases">
        <title>Mucilaginibacter sp. nov., isolated from soil.</title>
        <authorList>
            <person name="Jeon C.O."/>
        </authorList>
    </citation>
    <scope>NUCLEOTIDE SEQUENCE</scope>
    <source>
        <strain evidence="15">R11</strain>
    </source>
</reference>
<dbReference type="SUPFAM" id="SSF52172">
    <property type="entry name" value="CheY-like"/>
    <property type="match status" value="2"/>
</dbReference>
<dbReference type="InterPro" id="IPR036890">
    <property type="entry name" value="HATPase_C_sf"/>
</dbReference>
<feature type="transmembrane region" description="Helical" evidence="12">
    <location>
        <begin position="159"/>
        <end position="178"/>
    </location>
</feature>
<dbReference type="PRINTS" id="PR00344">
    <property type="entry name" value="BCTRLSENSOR"/>
</dbReference>
<evidence type="ECO:0000256" key="3">
    <source>
        <dbReference type="ARBA" id="ARBA00022553"/>
    </source>
</evidence>
<evidence type="ECO:0000256" key="9">
    <source>
        <dbReference type="ARBA" id="ARBA00064003"/>
    </source>
</evidence>
<dbReference type="Pfam" id="PF02518">
    <property type="entry name" value="HATPase_c"/>
    <property type="match status" value="1"/>
</dbReference>
<evidence type="ECO:0000256" key="1">
    <source>
        <dbReference type="ARBA" id="ARBA00000085"/>
    </source>
</evidence>
<protein>
    <recommendedName>
        <fullName evidence="10">Sensory/regulatory protein RpfC</fullName>
        <ecNumber evidence="2">2.7.13.3</ecNumber>
    </recommendedName>
</protein>
<evidence type="ECO:0000259" key="13">
    <source>
        <dbReference type="PROSITE" id="PS50109"/>
    </source>
</evidence>
<dbReference type="InterPro" id="IPR001789">
    <property type="entry name" value="Sig_transdc_resp-reg_receiver"/>
</dbReference>
<dbReference type="InterPro" id="IPR003594">
    <property type="entry name" value="HATPase_dom"/>
</dbReference>
<keyword evidence="12" id="KW-0472">Membrane</keyword>
<dbReference type="PANTHER" id="PTHR45339:SF1">
    <property type="entry name" value="HYBRID SIGNAL TRANSDUCTION HISTIDINE KINASE J"/>
    <property type="match status" value="1"/>
</dbReference>
<keyword evidence="7" id="KW-0067">ATP-binding</keyword>
<feature type="domain" description="Response regulatory" evidence="14">
    <location>
        <begin position="638"/>
        <end position="752"/>
    </location>
</feature>
<feature type="transmembrane region" description="Helical" evidence="12">
    <location>
        <begin position="123"/>
        <end position="139"/>
    </location>
</feature>
<feature type="domain" description="Histidine kinase" evidence="13">
    <location>
        <begin position="255"/>
        <end position="477"/>
    </location>
</feature>
<dbReference type="EC" id="2.7.13.3" evidence="2"/>
<keyword evidence="4" id="KW-0808">Transferase</keyword>
<dbReference type="AlphaFoldDB" id="A0A965ZFD0"/>
<dbReference type="FunFam" id="3.30.565.10:FF:000010">
    <property type="entry name" value="Sensor histidine kinase RcsC"/>
    <property type="match status" value="1"/>
</dbReference>
<dbReference type="Gene3D" id="3.30.565.10">
    <property type="entry name" value="Histidine kinase-like ATPase, C-terminal domain"/>
    <property type="match status" value="1"/>
</dbReference>
<dbReference type="CDD" id="cd00082">
    <property type="entry name" value="HisKA"/>
    <property type="match status" value="1"/>
</dbReference>
<dbReference type="Pfam" id="PF00072">
    <property type="entry name" value="Response_reg"/>
    <property type="match status" value="2"/>
</dbReference>
<evidence type="ECO:0000256" key="8">
    <source>
        <dbReference type="ARBA" id="ARBA00023012"/>
    </source>
</evidence>
<feature type="domain" description="Response regulatory" evidence="14">
    <location>
        <begin position="497"/>
        <end position="610"/>
    </location>
</feature>
<dbReference type="PROSITE" id="PS50109">
    <property type="entry name" value="HIS_KIN"/>
    <property type="match status" value="1"/>
</dbReference>
<organism evidence="15 16">
    <name type="scientific">Mucilaginibacter agri</name>
    <dbReference type="NCBI Taxonomy" id="2695265"/>
    <lineage>
        <taxon>Bacteria</taxon>
        <taxon>Pseudomonadati</taxon>
        <taxon>Bacteroidota</taxon>
        <taxon>Sphingobacteriia</taxon>
        <taxon>Sphingobacteriales</taxon>
        <taxon>Sphingobacteriaceae</taxon>
        <taxon>Mucilaginibacter</taxon>
    </lineage>
</organism>